<dbReference type="RefSeq" id="WP_013692931.1">
    <property type="nucleotide sequence ID" value="NC_015379.1"/>
</dbReference>
<dbReference type="GO" id="GO:0016491">
    <property type="term" value="F:oxidoreductase activity"/>
    <property type="evidence" value="ECO:0007669"/>
    <property type="project" value="InterPro"/>
</dbReference>
<feature type="signal peptide" evidence="2">
    <location>
        <begin position="1"/>
        <end position="23"/>
    </location>
</feature>
<feature type="domain" description="Putative nitroreductase TM1586" evidence="3">
    <location>
        <begin position="15"/>
        <end position="87"/>
    </location>
</feature>
<organism evidence="4 5">
    <name type="scientific">Pseudomonas brassicacearum (strain NFM421)</name>
    <dbReference type="NCBI Taxonomy" id="994484"/>
    <lineage>
        <taxon>Bacteria</taxon>
        <taxon>Pseudomonadati</taxon>
        <taxon>Pseudomonadota</taxon>
        <taxon>Gammaproteobacteria</taxon>
        <taxon>Pseudomonadales</taxon>
        <taxon>Pseudomonadaceae</taxon>
        <taxon>Pseudomonas</taxon>
    </lineage>
</organism>
<dbReference type="Pfam" id="PF14512">
    <property type="entry name" value="TM1586_NiRdase"/>
    <property type="match status" value="1"/>
</dbReference>
<sequence>MLTRRKFITAAAATGVGAAGALAFHTSSKSSVEYEHAVKQIWRHSELDSSNVPAVLRELVRYATLAPSSHNTQCWKFGLDDQSISILPDYQRRCPIVDPDDHHLFVSLGCAAENLVQAAAAMGFRGDAVFNTGKNESWNISLERAAQVRTPLFEAIPRRQSTRAEFDAKPLSNDELRLLEIAGSGNGVRVQLLTDKQDMENVLDFVVQGNTAQMRDPAFVRELKEWLRFNGGQAARQGDGLFTGSSGNPTVPSWLGGLMFDFFFSEESENDKYARHVRSSSGIAVFVSALEDKHHWIEVGRAFQRFALQATAMDVRTAHLNQPVEVASLRPQFAKSIGILGERPDLVIRFGRGPEMPRSLRRPIEAVLL</sequence>
<dbReference type="InterPro" id="IPR006311">
    <property type="entry name" value="TAT_signal"/>
</dbReference>
<accession>F2KGH6</accession>
<dbReference type="AlphaFoldDB" id="F2KGH6"/>
<gene>
    <name evidence="4" type="ORF">PSEBR_a2166</name>
</gene>
<dbReference type="InterPro" id="IPR000415">
    <property type="entry name" value="Nitroreductase-like"/>
</dbReference>
<dbReference type="SUPFAM" id="SSF55469">
    <property type="entry name" value="FMN-dependent nitroreductase-like"/>
    <property type="match status" value="2"/>
</dbReference>
<dbReference type="Gene3D" id="3.40.109.10">
    <property type="entry name" value="NADH Oxidase"/>
    <property type="match status" value="1"/>
</dbReference>
<reference key="2">
    <citation type="submission" date="2011-03" db="EMBL/GenBank/DDBJ databases">
        <title>Complete Genome Sequence of a beneficial plant roots-associated bacterium Pseudomonas brassicacearum.</title>
        <authorList>
            <person name="Ortet P."/>
            <person name="Barakat M."/>
            <person name="Lalaouna D."/>
            <person name="Fochesato S."/>
            <person name="Barbe V."/>
            <person name="Santaella C."/>
            <person name="Heulin T."/>
            <person name="Achouak W."/>
        </authorList>
    </citation>
    <scope>NUCLEOTIDE SEQUENCE</scope>
    <source>
        <strain>NFM421</strain>
    </source>
</reference>
<evidence type="ECO:0000256" key="1">
    <source>
        <dbReference type="ARBA" id="ARBA00022729"/>
    </source>
</evidence>
<dbReference type="NCBIfam" id="TIGR01409">
    <property type="entry name" value="TAT_signal_seq"/>
    <property type="match status" value="1"/>
</dbReference>
<evidence type="ECO:0000313" key="5">
    <source>
        <dbReference type="Proteomes" id="UP000006692"/>
    </source>
</evidence>
<name>F2KGH6_PSEBN</name>
<dbReference type="InterPro" id="IPR019546">
    <property type="entry name" value="TAT_signal_bac_arc"/>
</dbReference>
<evidence type="ECO:0000313" key="4">
    <source>
        <dbReference type="EMBL" id="AEA68435.1"/>
    </source>
</evidence>
<dbReference type="Proteomes" id="UP000006692">
    <property type="component" value="Chromosome"/>
</dbReference>
<dbReference type="PROSITE" id="PS51318">
    <property type="entry name" value="TAT"/>
    <property type="match status" value="1"/>
</dbReference>
<keyword evidence="1 2" id="KW-0732">Signal</keyword>
<dbReference type="InterPro" id="IPR029478">
    <property type="entry name" value="TM1586_NiRdase"/>
</dbReference>
<evidence type="ECO:0000256" key="2">
    <source>
        <dbReference type="SAM" id="SignalP"/>
    </source>
</evidence>
<evidence type="ECO:0000259" key="3">
    <source>
        <dbReference type="Pfam" id="PF14512"/>
    </source>
</evidence>
<feature type="chain" id="PRO_5003281386" description="Putative nitroreductase TM1586 domain-containing protein" evidence="2">
    <location>
        <begin position="24"/>
        <end position="369"/>
    </location>
</feature>
<proteinExistence type="predicted"/>
<dbReference type="HOGENOM" id="CLU_051479_3_0_6"/>
<protein>
    <recommendedName>
        <fullName evidence="3">Putative nitroreductase TM1586 domain-containing protein</fullName>
    </recommendedName>
</protein>
<dbReference type="NCBIfam" id="NF047509">
    <property type="entry name" value="Rv3131_FMN_oxido"/>
    <property type="match status" value="1"/>
</dbReference>
<dbReference type="KEGG" id="pba:PSEBR_a2166"/>
<reference evidence="4 5" key="1">
    <citation type="journal article" date="2011" name="J. Bacteriol.">
        <title>Complete genome sequence of a beneficial plant root-associated bacterium, Pseudomonas brassicacearum.</title>
        <authorList>
            <person name="Ortet P."/>
            <person name="Barakat M."/>
            <person name="Lalaouna D."/>
            <person name="Fochesato S."/>
            <person name="Barbe V."/>
            <person name="Vacherie B."/>
            <person name="Santaella C."/>
            <person name="Heulin T."/>
            <person name="Achouak W."/>
        </authorList>
    </citation>
    <scope>NUCLEOTIDE SEQUENCE [LARGE SCALE GENOMIC DNA]</scope>
    <source>
        <strain evidence="4 5">NFM421</strain>
    </source>
</reference>
<dbReference type="EMBL" id="CP002585">
    <property type="protein sequence ID" value="AEA68435.1"/>
    <property type="molecule type" value="Genomic_DNA"/>
</dbReference>
<dbReference type="STRING" id="994484.PSEBR_a2166"/>